<reference evidence="9 10" key="1">
    <citation type="submission" date="2006-10" db="EMBL/GenBank/DDBJ databases">
        <title>The Genome Sequence of Batrachochytrium dendrobatidis JEL423.</title>
        <authorList>
            <consortium name="The Broad Institute Genome Sequencing Platform"/>
            <person name="Birren B."/>
            <person name="Lander E."/>
            <person name="Galagan J."/>
            <person name="Cuomo C."/>
            <person name="Devon K."/>
            <person name="Jaffe D."/>
            <person name="Butler J."/>
            <person name="Alvarez P."/>
            <person name="Gnerre S."/>
            <person name="Grabherr M."/>
            <person name="Kleber M."/>
            <person name="Mauceli E."/>
            <person name="Brockman W."/>
            <person name="Young S."/>
            <person name="LaButti K."/>
            <person name="Sykes S."/>
            <person name="DeCaprio D."/>
            <person name="Crawford M."/>
            <person name="Koehrsen M."/>
            <person name="Engels R."/>
            <person name="Montgomery P."/>
            <person name="Pearson M."/>
            <person name="Howarth C."/>
            <person name="Larson L."/>
            <person name="White J."/>
            <person name="O'Leary S."/>
            <person name="Kodira C."/>
            <person name="Zeng Q."/>
            <person name="Yandava C."/>
            <person name="Alvarado L."/>
            <person name="Longcore J."/>
            <person name="James T."/>
        </authorList>
    </citation>
    <scope>NUCLEOTIDE SEQUENCE [LARGE SCALE GENOMIC DNA]</scope>
    <source>
        <strain evidence="9 10">JEL423</strain>
    </source>
</reference>
<keyword evidence="4 8" id="KW-0812">Transmembrane</keyword>
<keyword evidence="5" id="KW-0256">Endoplasmic reticulum</keyword>
<evidence type="ECO:0000313" key="9">
    <source>
        <dbReference type="EMBL" id="OAJ42668.1"/>
    </source>
</evidence>
<dbReference type="VEuPathDB" id="FungiDB:BDEG_26094"/>
<accession>A0A177WRC0</accession>
<comment type="subcellular location">
    <subcellularLocation>
        <location evidence="1">Endoplasmic reticulum membrane</location>
        <topology evidence="1">Multi-pass membrane protein</topology>
    </subcellularLocation>
</comment>
<evidence type="ECO:0000256" key="8">
    <source>
        <dbReference type="SAM" id="Phobius"/>
    </source>
</evidence>
<evidence type="ECO:0000313" key="10">
    <source>
        <dbReference type="Proteomes" id="UP000077115"/>
    </source>
</evidence>
<dbReference type="STRING" id="403673.A0A177WRC0"/>
<dbReference type="PIRSF" id="PIRSF017207">
    <property type="entry name" value="UCP017207_TM-p85"/>
    <property type="match status" value="1"/>
</dbReference>
<dbReference type="EMBL" id="DS022308">
    <property type="protein sequence ID" value="OAJ42668.1"/>
    <property type="molecule type" value="Genomic_DNA"/>
</dbReference>
<organism evidence="9 10">
    <name type="scientific">Batrachochytrium dendrobatidis (strain JEL423)</name>
    <dbReference type="NCBI Taxonomy" id="403673"/>
    <lineage>
        <taxon>Eukaryota</taxon>
        <taxon>Fungi</taxon>
        <taxon>Fungi incertae sedis</taxon>
        <taxon>Chytridiomycota</taxon>
        <taxon>Chytridiomycota incertae sedis</taxon>
        <taxon>Chytridiomycetes</taxon>
        <taxon>Rhizophydiales</taxon>
        <taxon>Rhizophydiales incertae sedis</taxon>
        <taxon>Batrachochytrium</taxon>
    </lineage>
</organism>
<dbReference type="PANTHER" id="PTHR19315">
    <property type="entry name" value="ER MEMBRANE PROTEIN COMPLEX SUBUNIT 4"/>
    <property type="match status" value="1"/>
</dbReference>
<evidence type="ECO:0000256" key="6">
    <source>
        <dbReference type="ARBA" id="ARBA00022989"/>
    </source>
</evidence>
<gene>
    <name evidence="9" type="ORF">BDEG_26094</name>
</gene>
<evidence type="ECO:0000256" key="7">
    <source>
        <dbReference type="ARBA" id="ARBA00023136"/>
    </source>
</evidence>
<keyword evidence="6 8" id="KW-1133">Transmembrane helix</keyword>
<evidence type="ECO:0000256" key="1">
    <source>
        <dbReference type="ARBA" id="ARBA00004477"/>
    </source>
</evidence>
<keyword evidence="7 8" id="KW-0472">Membrane</keyword>
<dbReference type="AlphaFoldDB" id="A0A177WRC0"/>
<proteinExistence type="inferred from homology"/>
<reference evidence="9 10" key="2">
    <citation type="submission" date="2016-05" db="EMBL/GenBank/DDBJ databases">
        <title>Lineage-specific infection strategies underlie the spectrum of fungal disease in amphibians.</title>
        <authorList>
            <person name="Cuomo C.A."/>
            <person name="Farrer R.A."/>
            <person name="James T."/>
            <person name="Longcore J."/>
            <person name="Birren B."/>
        </authorList>
    </citation>
    <scope>NUCLEOTIDE SEQUENCE [LARGE SCALE GENOMIC DNA]</scope>
    <source>
        <strain evidence="9 10">JEL423</strain>
    </source>
</reference>
<dbReference type="OrthoDB" id="369569at2759"/>
<dbReference type="InterPro" id="IPR009445">
    <property type="entry name" value="TMEM85/Emc4"/>
</dbReference>
<dbReference type="eggNOG" id="KOG3318">
    <property type="taxonomic scope" value="Eukaryota"/>
</dbReference>
<feature type="transmembrane region" description="Helical" evidence="8">
    <location>
        <begin position="89"/>
        <end position="111"/>
    </location>
</feature>
<dbReference type="Proteomes" id="UP000077115">
    <property type="component" value="Unassembled WGS sequence"/>
</dbReference>
<evidence type="ECO:0000256" key="5">
    <source>
        <dbReference type="ARBA" id="ARBA00022824"/>
    </source>
</evidence>
<protein>
    <recommendedName>
        <fullName evidence="3">ER membrane protein complex subunit 4</fullName>
    </recommendedName>
</protein>
<feature type="transmembrane region" description="Helical" evidence="8">
    <location>
        <begin position="150"/>
        <end position="170"/>
    </location>
</feature>
<evidence type="ECO:0000256" key="2">
    <source>
        <dbReference type="ARBA" id="ARBA00007715"/>
    </source>
</evidence>
<sequence>MGAIQMFGFSKFPNNSTMTKWNYSCASASINQDIVDPPGFVPASESARLSKKHRTSDDENMELTIANLKVKKAWDTALAPAKSIPMNALMLYMSGNSIQIFSILITVMLLFNSAKSMMCVSQAFERFQTVTSTAKLTGFAAWKAFLLNPLLLPMTAFFLIQAGNLALGVWKCGAMGLLPTATSDWLAFLENKEVIEKTIAGWI</sequence>
<evidence type="ECO:0000256" key="3">
    <source>
        <dbReference type="ARBA" id="ARBA00020820"/>
    </source>
</evidence>
<dbReference type="Pfam" id="PF06417">
    <property type="entry name" value="EMC4"/>
    <property type="match status" value="1"/>
</dbReference>
<evidence type="ECO:0000256" key="4">
    <source>
        <dbReference type="ARBA" id="ARBA00022692"/>
    </source>
</evidence>
<dbReference type="GO" id="GO:0005789">
    <property type="term" value="C:endoplasmic reticulum membrane"/>
    <property type="evidence" value="ECO:0007669"/>
    <property type="project" value="UniProtKB-SubCell"/>
</dbReference>
<name>A0A177WRC0_BATDL</name>
<comment type="similarity">
    <text evidence="2">Belongs to the EMC4 family.</text>
</comment>